<comment type="caution">
    <text evidence="9">The sequence shown here is derived from an EMBL/GenBank/DDBJ whole genome shotgun (WGS) entry which is preliminary data.</text>
</comment>
<keyword evidence="10" id="KW-1185">Reference proteome</keyword>
<dbReference type="GO" id="GO:0043565">
    <property type="term" value="F:sequence-specific DNA binding"/>
    <property type="evidence" value="ECO:0007669"/>
    <property type="project" value="TreeGrafter"/>
</dbReference>
<evidence type="ECO:0000256" key="3">
    <source>
        <dbReference type="ARBA" id="ARBA00022737"/>
    </source>
</evidence>
<evidence type="ECO:0000313" key="10">
    <source>
        <dbReference type="Proteomes" id="UP001208570"/>
    </source>
</evidence>
<dbReference type="AlphaFoldDB" id="A0AAD9K2C8"/>
<dbReference type="PROSITE" id="PS00028">
    <property type="entry name" value="ZINC_FINGER_C2H2_1"/>
    <property type="match status" value="2"/>
</dbReference>
<protein>
    <recommendedName>
        <fullName evidence="8">C2H2-type domain-containing protein</fullName>
    </recommendedName>
</protein>
<dbReference type="PANTHER" id="PTHR24408">
    <property type="entry name" value="ZINC FINGER PROTEIN"/>
    <property type="match status" value="1"/>
</dbReference>
<keyword evidence="5" id="KW-0862">Zinc</keyword>
<dbReference type="GO" id="GO:0000981">
    <property type="term" value="F:DNA-binding transcription factor activity, RNA polymerase II-specific"/>
    <property type="evidence" value="ECO:0007669"/>
    <property type="project" value="TreeGrafter"/>
</dbReference>
<dbReference type="EMBL" id="JAODUP010000079">
    <property type="protein sequence ID" value="KAK2163484.1"/>
    <property type="molecule type" value="Genomic_DNA"/>
</dbReference>
<evidence type="ECO:0000256" key="1">
    <source>
        <dbReference type="ARBA" id="ARBA00004123"/>
    </source>
</evidence>
<dbReference type="SMART" id="SM00355">
    <property type="entry name" value="ZnF_C2H2"/>
    <property type="match status" value="2"/>
</dbReference>
<dbReference type="GO" id="GO:0008270">
    <property type="term" value="F:zinc ion binding"/>
    <property type="evidence" value="ECO:0007669"/>
    <property type="project" value="UniProtKB-KW"/>
</dbReference>
<evidence type="ECO:0000256" key="7">
    <source>
        <dbReference type="PROSITE-ProRule" id="PRU00042"/>
    </source>
</evidence>
<dbReference type="InterPro" id="IPR013087">
    <property type="entry name" value="Znf_C2H2_type"/>
</dbReference>
<feature type="domain" description="C2H2-type" evidence="8">
    <location>
        <begin position="31"/>
        <end position="59"/>
    </location>
</feature>
<feature type="domain" description="C2H2-type" evidence="8">
    <location>
        <begin position="59"/>
        <end position="87"/>
    </location>
</feature>
<keyword evidence="2" id="KW-0479">Metal-binding</keyword>
<evidence type="ECO:0000313" key="9">
    <source>
        <dbReference type="EMBL" id="KAK2163484.1"/>
    </source>
</evidence>
<reference evidence="9" key="1">
    <citation type="journal article" date="2023" name="Mol. Biol. Evol.">
        <title>Third-Generation Sequencing Reveals the Adaptive Role of the Epigenome in Three Deep-Sea Polychaetes.</title>
        <authorList>
            <person name="Perez M."/>
            <person name="Aroh O."/>
            <person name="Sun Y."/>
            <person name="Lan Y."/>
            <person name="Juniper S.K."/>
            <person name="Young C.R."/>
            <person name="Angers B."/>
            <person name="Qian P.Y."/>
        </authorList>
    </citation>
    <scope>NUCLEOTIDE SEQUENCE</scope>
    <source>
        <strain evidence="9">P08H-3</strain>
    </source>
</reference>
<dbReference type="InterPro" id="IPR036236">
    <property type="entry name" value="Znf_C2H2_sf"/>
</dbReference>
<evidence type="ECO:0000259" key="8">
    <source>
        <dbReference type="PROSITE" id="PS50157"/>
    </source>
</evidence>
<keyword evidence="3" id="KW-0677">Repeat</keyword>
<gene>
    <name evidence="9" type="ORF">LSH36_79g11055</name>
</gene>
<evidence type="ECO:0000256" key="4">
    <source>
        <dbReference type="ARBA" id="ARBA00022771"/>
    </source>
</evidence>
<dbReference type="PROSITE" id="PS50157">
    <property type="entry name" value="ZINC_FINGER_C2H2_2"/>
    <property type="match status" value="2"/>
</dbReference>
<accession>A0AAD9K2C8</accession>
<dbReference type="Gene3D" id="3.30.160.60">
    <property type="entry name" value="Classic Zinc Finger"/>
    <property type="match status" value="2"/>
</dbReference>
<keyword evidence="6" id="KW-0539">Nucleus</keyword>
<evidence type="ECO:0000256" key="5">
    <source>
        <dbReference type="ARBA" id="ARBA00022833"/>
    </source>
</evidence>
<sequence>MTPQQVYIWIAGFHLPDVMSMSWPGTKTKEYQCDICNETFSQSHCVKRHKQSVHEKIRFPCNMCDKSFTQVAQLRRHQRIYHPEPEATSQ</sequence>
<dbReference type="GO" id="GO:0005634">
    <property type="term" value="C:nucleus"/>
    <property type="evidence" value="ECO:0007669"/>
    <property type="project" value="UniProtKB-SubCell"/>
</dbReference>
<evidence type="ECO:0000256" key="2">
    <source>
        <dbReference type="ARBA" id="ARBA00022723"/>
    </source>
</evidence>
<name>A0AAD9K2C8_9ANNE</name>
<proteinExistence type="predicted"/>
<keyword evidence="4 7" id="KW-0863">Zinc-finger</keyword>
<dbReference type="PANTHER" id="PTHR24408:SF58">
    <property type="entry name" value="TRANSCRIPTION FACTOR (TFIIIA), PUTATIVE (AFU_ORTHOLOGUE AFUA_1G05150)-RELATED"/>
    <property type="match status" value="1"/>
</dbReference>
<dbReference type="Pfam" id="PF00096">
    <property type="entry name" value="zf-C2H2"/>
    <property type="match status" value="2"/>
</dbReference>
<organism evidence="9 10">
    <name type="scientific">Paralvinella palmiformis</name>
    <dbReference type="NCBI Taxonomy" id="53620"/>
    <lineage>
        <taxon>Eukaryota</taxon>
        <taxon>Metazoa</taxon>
        <taxon>Spiralia</taxon>
        <taxon>Lophotrochozoa</taxon>
        <taxon>Annelida</taxon>
        <taxon>Polychaeta</taxon>
        <taxon>Sedentaria</taxon>
        <taxon>Canalipalpata</taxon>
        <taxon>Terebellida</taxon>
        <taxon>Terebelliformia</taxon>
        <taxon>Alvinellidae</taxon>
        <taxon>Paralvinella</taxon>
    </lineage>
</organism>
<evidence type="ECO:0000256" key="6">
    <source>
        <dbReference type="ARBA" id="ARBA00023242"/>
    </source>
</evidence>
<dbReference type="Proteomes" id="UP001208570">
    <property type="component" value="Unassembled WGS sequence"/>
</dbReference>
<dbReference type="SUPFAM" id="SSF57667">
    <property type="entry name" value="beta-beta-alpha zinc fingers"/>
    <property type="match status" value="1"/>
</dbReference>
<dbReference type="FunFam" id="3.30.160.60:FF:000870">
    <property type="entry name" value="zinc finger protein 197 isoform X1"/>
    <property type="match status" value="1"/>
</dbReference>
<comment type="subcellular location">
    <subcellularLocation>
        <location evidence="1">Nucleus</location>
    </subcellularLocation>
</comment>